<keyword evidence="3" id="KW-1185">Reference proteome</keyword>
<proteinExistence type="predicted"/>
<dbReference type="PANTHER" id="PTHR30007:SF0">
    <property type="entry name" value="TRANSPOSASE"/>
    <property type="match status" value="1"/>
</dbReference>
<gene>
    <name evidence="2" type="ORF">ACFPFM_00090</name>
</gene>
<dbReference type="RefSeq" id="WP_344044003.1">
    <property type="nucleotide sequence ID" value="NZ_BAAAKE010000056.1"/>
</dbReference>
<dbReference type="Proteomes" id="UP001595833">
    <property type="component" value="Unassembled WGS sequence"/>
</dbReference>
<reference evidence="3" key="1">
    <citation type="journal article" date="2019" name="Int. J. Syst. Evol. Microbiol.">
        <title>The Global Catalogue of Microorganisms (GCM) 10K type strain sequencing project: providing services to taxonomists for standard genome sequencing and annotation.</title>
        <authorList>
            <consortium name="The Broad Institute Genomics Platform"/>
            <consortium name="The Broad Institute Genome Sequencing Center for Infectious Disease"/>
            <person name="Wu L."/>
            <person name="Ma J."/>
        </authorList>
    </citation>
    <scope>NUCLEOTIDE SEQUENCE [LARGE SCALE GENOMIC DNA]</scope>
    <source>
        <strain evidence="3">KCTC 12848</strain>
    </source>
</reference>
<dbReference type="Pfam" id="PF01609">
    <property type="entry name" value="DDE_Tnp_1"/>
    <property type="match status" value="1"/>
</dbReference>
<evidence type="ECO:0000259" key="1">
    <source>
        <dbReference type="Pfam" id="PF01609"/>
    </source>
</evidence>
<dbReference type="InterPro" id="IPR002559">
    <property type="entry name" value="Transposase_11"/>
</dbReference>
<evidence type="ECO:0000313" key="2">
    <source>
        <dbReference type="EMBL" id="MFC5052143.1"/>
    </source>
</evidence>
<name>A0ABV9XRR0_9PSEU</name>
<dbReference type="EMBL" id="JBHSJB010000001">
    <property type="protein sequence ID" value="MFC5052143.1"/>
    <property type="molecule type" value="Genomic_DNA"/>
</dbReference>
<comment type="caution">
    <text evidence="2">The sequence shown here is derived from an EMBL/GenBank/DDBJ whole genome shotgun (WGS) entry which is preliminary data.</text>
</comment>
<sequence>MAAPSAVVVDSQSVRAAETVGRATRGCDAGEKVPGRKRHIVVDTMGVLLAVSVTPASTQDRVAARSLLRRMRGTGGGRVALADGAYTGPLIDWARKALHLVVEIVQRPQVPYSTVLPRRRVVERTLAWITGHRRGVRDCERLPHHHEAMVRWSMIRVTTRRLAQNQ</sequence>
<evidence type="ECO:0000313" key="3">
    <source>
        <dbReference type="Proteomes" id="UP001595833"/>
    </source>
</evidence>
<protein>
    <submittedName>
        <fullName evidence="2">Transposase</fullName>
    </submittedName>
</protein>
<accession>A0ABV9XRR0</accession>
<feature type="domain" description="Transposase IS4-like" evidence="1">
    <location>
        <begin position="4"/>
        <end position="152"/>
    </location>
</feature>
<organism evidence="2 3">
    <name type="scientific">Saccharothrix xinjiangensis</name>
    <dbReference type="NCBI Taxonomy" id="204798"/>
    <lineage>
        <taxon>Bacteria</taxon>
        <taxon>Bacillati</taxon>
        <taxon>Actinomycetota</taxon>
        <taxon>Actinomycetes</taxon>
        <taxon>Pseudonocardiales</taxon>
        <taxon>Pseudonocardiaceae</taxon>
        <taxon>Saccharothrix</taxon>
    </lineage>
</organism>
<dbReference type="PANTHER" id="PTHR30007">
    <property type="entry name" value="PHP DOMAIN PROTEIN"/>
    <property type="match status" value="1"/>
</dbReference>